<sequence length="208" mass="23103">MNNMNLFKINILKLALIGLLSSAAFTATANNGENTEDININAPIDLERYKYIALVDSRNIRCVGGVTDLRAYGELTYGLNQNLFTRAAYDWGKENYYYPVIDRNNRLNAVCKSSDFTPVSGDINSDLRFKIFIPSGIQSLKVELSGNNGDADLYIKQGTQPLPFLNDCASENIGSNDSCQVNNPTAGTWHILVHGYSKFSDVKLKVKF</sequence>
<feature type="domain" description="Peptidase C-terminal archaeal/bacterial" evidence="2">
    <location>
        <begin position="133"/>
        <end position="195"/>
    </location>
</feature>
<feature type="signal peptide" evidence="1">
    <location>
        <begin position="1"/>
        <end position="29"/>
    </location>
</feature>
<dbReference type="STRING" id="1123010.SAMN02745724_05284"/>
<evidence type="ECO:0000313" key="3">
    <source>
        <dbReference type="EMBL" id="SFD72063.1"/>
    </source>
</evidence>
<dbReference type="Gene3D" id="2.60.120.380">
    <property type="match status" value="1"/>
</dbReference>
<keyword evidence="4" id="KW-1185">Reference proteome</keyword>
<gene>
    <name evidence="3" type="ORF">SAMN02745724_05284</name>
</gene>
<name>A0A1I1UT96_9GAMM</name>
<dbReference type="InterPro" id="IPR007280">
    <property type="entry name" value="Peptidase_C_arc/bac"/>
</dbReference>
<accession>A0A1I1UT96</accession>
<feature type="chain" id="PRO_5011635310" evidence="1">
    <location>
        <begin position="30"/>
        <end position="208"/>
    </location>
</feature>
<evidence type="ECO:0000259" key="2">
    <source>
        <dbReference type="Pfam" id="PF04151"/>
    </source>
</evidence>
<dbReference type="AlphaFoldDB" id="A0A1I1UT96"/>
<dbReference type="EMBL" id="FOLO01000092">
    <property type="protein sequence ID" value="SFD72063.1"/>
    <property type="molecule type" value="Genomic_DNA"/>
</dbReference>
<keyword evidence="1" id="KW-0732">Signal</keyword>
<evidence type="ECO:0000256" key="1">
    <source>
        <dbReference type="SAM" id="SignalP"/>
    </source>
</evidence>
<protein>
    <submittedName>
        <fullName evidence="3">Pre-peptidase C-terminal domain-containing protein</fullName>
    </submittedName>
</protein>
<dbReference type="Proteomes" id="UP000198862">
    <property type="component" value="Unassembled WGS sequence"/>
</dbReference>
<proteinExistence type="predicted"/>
<dbReference type="Pfam" id="PF04151">
    <property type="entry name" value="PPC"/>
    <property type="match status" value="1"/>
</dbReference>
<dbReference type="OrthoDB" id="6303212at2"/>
<reference evidence="3 4" key="1">
    <citation type="submission" date="2016-10" db="EMBL/GenBank/DDBJ databases">
        <authorList>
            <person name="de Groot N.N."/>
        </authorList>
    </citation>
    <scope>NUCLEOTIDE SEQUENCE [LARGE SCALE GENOMIC DNA]</scope>
    <source>
        <strain evidence="3 4">DSM 6059</strain>
    </source>
</reference>
<organism evidence="3 4">
    <name type="scientific">Pseudoalteromonas denitrificans DSM 6059</name>
    <dbReference type="NCBI Taxonomy" id="1123010"/>
    <lineage>
        <taxon>Bacteria</taxon>
        <taxon>Pseudomonadati</taxon>
        <taxon>Pseudomonadota</taxon>
        <taxon>Gammaproteobacteria</taxon>
        <taxon>Alteromonadales</taxon>
        <taxon>Pseudoalteromonadaceae</taxon>
        <taxon>Pseudoalteromonas</taxon>
    </lineage>
</organism>
<evidence type="ECO:0000313" key="4">
    <source>
        <dbReference type="Proteomes" id="UP000198862"/>
    </source>
</evidence>